<dbReference type="CDD" id="cd06261">
    <property type="entry name" value="TM_PBP2"/>
    <property type="match status" value="1"/>
</dbReference>
<dbReference type="Proteomes" id="UP000006810">
    <property type="component" value="Chromosome"/>
</dbReference>
<comment type="subcellular location">
    <subcellularLocation>
        <location evidence="1 7">Cell membrane</location>
        <topology evidence="1 7">Multi-pass membrane protein</topology>
    </subcellularLocation>
</comment>
<dbReference type="InterPro" id="IPR000515">
    <property type="entry name" value="MetI-like"/>
</dbReference>
<dbReference type="GO" id="GO:0055085">
    <property type="term" value="P:transmembrane transport"/>
    <property type="evidence" value="ECO:0007669"/>
    <property type="project" value="InterPro"/>
</dbReference>
<proteinExistence type="inferred from homology"/>
<protein>
    <recommendedName>
        <fullName evidence="8">ABC transmembrane type-1 domain-containing protein</fullName>
    </recommendedName>
</protein>
<dbReference type="InterPro" id="IPR035906">
    <property type="entry name" value="MetI-like_sf"/>
</dbReference>
<dbReference type="HOGENOM" id="CLU_036879_4_0_14"/>
<name>C4XDX2_MYCFP</name>
<evidence type="ECO:0000256" key="4">
    <source>
        <dbReference type="ARBA" id="ARBA00022692"/>
    </source>
</evidence>
<dbReference type="GO" id="GO:0005886">
    <property type="term" value="C:plasma membrane"/>
    <property type="evidence" value="ECO:0007669"/>
    <property type="project" value="UniProtKB-SubCell"/>
</dbReference>
<feature type="transmembrane region" description="Helical" evidence="7">
    <location>
        <begin position="23"/>
        <end position="44"/>
    </location>
</feature>
<reference evidence="9 10" key="1">
    <citation type="journal article" date="2009" name="Curr. Microbiol.">
        <title>Molecular cloning and expression of a novel cholinephosphotransferase involved in glycoglycerophospholipid biosynthesis of Mycoplasma fermentans.</title>
        <authorList>
            <person name="Ishida N."/>
            <person name="Irikura D."/>
            <person name="Matsuda K."/>
            <person name="Sato S."/>
            <person name="Asano K."/>
        </authorList>
    </citation>
    <scope>NUCLEOTIDE SEQUENCE [LARGE SCALE GENOMIC DNA]</scope>
    <source>
        <strain evidence="10">ATCC 19989 / NBRC 14854 / NCTC 10117 / PG18</strain>
    </source>
</reference>
<evidence type="ECO:0000256" key="2">
    <source>
        <dbReference type="ARBA" id="ARBA00022448"/>
    </source>
</evidence>
<feature type="transmembrane region" description="Helical" evidence="7">
    <location>
        <begin position="131"/>
        <end position="151"/>
    </location>
</feature>
<dbReference type="PANTHER" id="PTHR30465:SF0">
    <property type="entry name" value="OLIGOPEPTIDE TRANSPORT SYSTEM PERMEASE PROTEIN APPB"/>
    <property type="match status" value="1"/>
</dbReference>
<comment type="similarity">
    <text evidence="7">Belongs to the binding-protein-dependent transport system permease family.</text>
</comment>
<dbReference type="SUPFAM" id="SSF161098">
    <property type="entry name" value="MetI-like"/>
    <property type="match status" value="1"/>
</dbReference>
<keyword evidence="3" id="KW-1003">Cell membrane</keyword>
<keyword evidence="6 7" id="KW-0472">Membrane</keyword>
<keyword evidence="10" id="KW-1185">Reference proteome</keyword>
<accession>C4XDX2</accession>
<keyword evidence="2 7" id="KW-0813">Transport</keyword>
<evidence type="ECO:0000259" key="8">
    <source>
        <dbReference type="PROSITE" id="PS50928"/>
    </source>
</evidence>
<feature type="transmembrane region" description="Helical" evidence="7">
    <location>
        <begin position="276"/>
        <end position="295"/>
    </location>
</feature>
<keyword evidence="5 7" id="KW-1133">Transmembrane helix</keyword>
<dbReference type="eggNOG" id="COG0601">
    <property type="taxonomic scope" value="Bacteria"/>
</dbReference>
<dbReference type="AlphaFoldDB" id="C4XDX2"/>
<feature type="transmembrane region" description="Helical" evidence="7">
    <location>
        <begin position="230"/>
        <end position="256"/>
    </location>
</feature>
<feature type="domain" description="ABC transmembrane type-1" evidence="8">
    <location>
        <begin position="92"/>
        <end position="299"/>
    </location>
</feature>
<dbReference type="PROSITE" id="PS50928">
    <property type="entry name" value="ABC_TM1"/>
    <property type="match status" value="1"/>
</dbReference>
<evidence type="ECO:0000256" key="6">
    <source>
        <dbReference type="ARBA" id="ARBA00023136"/>
    </source>
</evidence>
<gene>
    <name evidence="9" type="ordered locus">MBIO_0079</name>
</gene>
<dbReference type="KEGG" id="mfp:MBIO_0079"/>
<feature type="transmembrane region" description="Helical" evidence="7">
    <location>
        <begin position="94"/>
        <end position="119"/>
    </location>
</feature>
<dbReference type="PANTHER" id="PTHR30465">
    <property type="entry name" value="INNER MEMBRANE ABC TRANSPORTER"/>
    <property type="match status" value="1"/>
</dbReference>
<dbReference type="Pfam" id="PF00528">
    <property type="entry name" value="BPD_transp_1"/>
    <property type="match status" value="1"/>
</dbReference>
<dbReference type="EMBL" id="AP009608">
    <property type="protein sequence ID" value="BAH69344.1"/>
    <property type="molecule type" value="Genomic_DNA"/>
</dbReference>
<dbReference type="PATRIC" id="fig|496833.3.peg.495"/>
<evidence type="ECO:0000256" key="7">
    <source>
        <dbReference type="RuleBase" id="RU363032"/>
    </source>
</evidence>
<evidence type="ECO:0000256" key="5">
    <source>
        <dbReference type="ARBA" id="ARBA00022989"/>
    </source>
</evidence>
<feature type="transmembrane region" description="Helical" evidence="7">
    <location>
        <begin position="171"/>
        <end position="194"/>
    </location>
</feature>
<organism evidence="9 10">
    <name type="scientific">Mycoplasmopsis fermentans (strain ATCC 19989 / NBRC 14854 / NCTC 10117 / PG18)</name>
    <name type="common">Mycoplasma fermentans</name>
    <dbReference type="NCBI Taxonomy" id="496833"/>
    <lineage>
        <taxon>Bacteria</taxon>
        <taxon>Bacillati</taxon>
        <taxon>Mycoplasmatota</taxon>
        <taxon>Mycoplasmoidales</taxon>
        <taxon>Metamycoplasmataceae</taxon>
        <taxon>Mycoplasmopsis</taxon>
    </lineage>
</organism>
<keyword evidence="4 7" id="KW-0812">Transmembrane</keyword>
<evidence type="ECO:0000313" key="9">
    <source>
        <dbReference type="EMBL" id="BAH69344.1"/>
    </source>
</evidence>
<sequence>MKRFFYVERWIFMNFSKYFFKKILLTFLGIFITVTLGYFVIALFINNSQINREPIIKNYFTFLGSIFSGFGKPFSTNNSGFNSSLELFFHYYKFSLLFVSISFVFSFFIGVFVGIWLGYKNNKMTDLVLSFIVFILAAIPTFIFAPIMLIISEVNDLPVNFIEPSAFGFGYTLLSLILPISLLSLGIIAFFATITKNNLVQILKKDYVITLKANGLSTLQIFNKAVIKNLFISLVNQIVPILVLTISFSLIIERIFQIPGQSVILISMFDQKEINVIMALVFFKALLLFLLAFICELTYDLLQVENGYNFNFNFNFKENREKDRFRKEAHNGI</sequence>
<evidence type="ECO:0000256" key="3">
    <source>
        <dbReference type="ARBA" id="ARBA00022475"/>
    </source>
</evidence>
<evidence type="ECO:0000313" key="10">
    <source>
        <dbReference type="Proteomes" id="UP000006810"/>
    </source>
</evidence>
<evidence type="ECO:0000256" key="1">
    <source>
        <dbReference type="ARBA" id="ARBA00004651"/>
    </source>
</evidence>
<dbReference type="Gene3D" id="1.10.3720.10">
    <property type="entry name" value="MetI-like"/>
    <property type="match status" value="1"/>
</dbReference>